<comment type="caution">
    <text evidence="2">The sequence shown here is derived from an EMBL/GenBank/DDBJ whole genome shotgun (WGS) entry which is preliminary data.</text>
</comment>
<organism evidence="2 3">
    <name type="scientific">Halovibrio variabilis</name>
    <dbReference type="NCBI Taxonomy" id="31910"/>
    <lineage>
        <taxon>Bacteria</taxon>
        <taxon>Pseudomonadati</taxon>
        <taxon>Pseudomonadota</taxon>
        <taxon>Gammaproteobacteria</taxon>
        <taxon>Oceanospirillales</taxon>
        <taxon>Halomonadaceae</taxon>
        <taxon>Halovibrio</taxon>
    </lineage>
</organism>
<dbReference type="AlphaFoldDB" id="A0A511UWA5"/>
<sequence>MIATTNKAIKQRPILRVLGAIISAVAGNKSANIKGIATQPPRVPDNKDAKKPRKAALIAKTVNP</sequence>
<keyword evidence="3" id="KW-1185">Reference proteome</keyword>
<reference evidence="2 3" key="1">
    <citation type="submission" date="2019-07" db="EMBL/GenBank/DDBJ databases">
        <title>Whole genome shotgun sequence of Halomonas variabilis NBRC 102410.</title>
        <authorList>
            <person name="Hosoyama A."/>
            <person name="Uohara A."/>
            <person name="Ohji S."/>
            <person name="Ichikawa N."/>
        </authorList>
    </citation>
    <scope>NUCLEOTIDE SEQUENCE [LARGE SCALE GENOMIC DNA]</scope>
    <source>
        <strain evidence="2 3">NBRC 102410</strain>
    </source>
</reference>
<evidence type="ECO:0000313" key="3">
    <source>
        <dbReference type="Proteomes" id="UP000321303"/>
    </source>
</evidence>
<evidence type="ECO:0000256" key="1">
    <source>
        <dbReference type="SAM" id="MobiDB-lite"/>
    </source>
</evidence>
<gene>
    <name evidence="2" type="ORF">HVA01_33790</name>
</gene>
<name>A0A511UWA5_9GAMM</name>
<protein>
    <submittedName>
        <fullName evidence="2">Uncharacterized protein</fullName>
    </submittedName>
</protein>
<evidence type="ECO:0000313" key="2">
    <source>
        <dbReference type="EMBL" id="GEN29733.1"/>
    </source>
</evidence>
<feature type="region of interest" description="Disordered" evidence="1">
    <location>
        <begin position="36"/>
        <end position="64"/>
    </location>
</feature>
<dbReference type="EMBL" id="BJXV01000035">
    <property type="protein sequence ID" value="GEN29733.1"/>
    <property type="molecule type" value="Genomic_DNA"/>
</dbReference>
<accession>A0A511UWA5</accession>
<dbReference type="Proteomes" id="UP000321303">
    <property type="component" value="Unassembled WGS sequence"/>
</dbReference>
<proteinExistence type="predicted"/>